<keyword evidence="4" id="KW-1185">Reference proteome</keyword>
<name>A0A517LAD6_9PEZI</name>
<protein>
    <submittedName>
        <fullName evidence="3">Uncharacterized protein</fullName>
    </submittedName>
</protein>
<organism evidence="3 4">
    <name type="scientific">Venturia effusa</name>
    <dbReference type="NCBI Taxonomy" id="50376"/>
    <lineage>
        <taxon>Eukaryota</taxon>
        <taxon>Fungi</taxon>
        <taxon>Dikarya</taxon>
        <taxon>Ascomycota</taxon>
        <taxon>Pezizomycotina</taxon>
        <taxon>Dothideomycetes</taxon>
        <taxon>Pleosporomycetidae</taxon>
        <taxon>Venturiales</taxon>
        <taxon>Venturiaceae</taxon>
        <taxon>Venturia</taxon>
    </lineage>
</organism>
<sequence length="324" mass="36534">MAEPSRKRRRGSSVVQSVEDIVKEVTALREENQRLETDKENLTTTNKQLITDNAGLQGDISELQKLKELKGKEVWKANSEKTKLENEKRVLELRVSDRDIDIYEQANLIEELRKKLNDLEAENKSRLAAELTDRPKITALQSSCSGPEEDVTSTNLGASSLSRNDPFSPKISSDDHVADDSEIEAQILADTAYASEFPTYPGSQAVKFFHDRKRCNLPLEWVYGRSRRELILAIQAPFGLIDQHEDTSQSDGAVVVSKRALLQSINEAIRLPWMTMSKPKAQKKFGVAMSNAKTHKILEQLVQKGDQLLRIFLTRLIVVFGTET</sequence>
<dbReference type="AlphaFoldDB" id="A0A517LAD6"/>
<dbReference type="EMBL" id="CP042192">
    <property type="protein sequence ID" value="QDS72584.1"/>
    <property type="molecule type" value="Genomic_DNA"/>
</dbReference>
<evidence type="ECO:0000256" key="1">
    <source>
        <dbReference type="SAM" id="Coils"/>
    </source>
</evidence>
<evidence type="ECO:0000256" key="2">
    <source>
        <dbReference type="SAM" id="MobiDB-lite"/>
    </source>
</evidence>
<dbReference type="OrthoDB" id="10629162at2759"/>
<feature type="coiled-coil region" evidence="1">
    <location>
        <begin position="18"/>
        <end position="129"/>
    </location>
</feature>
<feature type="region of interest" description="Disordered" evidence="2">
    <location>
        <begin position="140"/>
        <end position="176"/>
    </location>
</feature>
<feature type="compositionally biased region" description="Polar residues" evidence="2">
    <location>
        <begin position="152"/>
        <end position="165"/>
    </location>
</feature>
<dbReference type="Proteomes" id="UP000316270">
    <property type="component" value="Chromosome 8"/>
</dbReference>
<gene>
    <name evidence="3" type="ORF">FKW77_001025</name>
</gene>
<keyword evidence="1" id="KW-0175">Coiled coil</keyword>
<accession>A0A517LAD6</accession>
<evidence type="ECO:0000313" key="3">
    <source>
        <dbReference type="EMBL" id="QDS72584.1"/>
    </source>
</evidence>
<reference evidence="3 4" key="1">
    <citation type="submission" date="2019-07" db="EMBL/GenBank/DDBJ databases">
        <title>Finished genome of Venturia effusa.</title>
        <authorList>
            <person name="Young C.A."/>
            <person name="Cox M.P."/>
            <person name="Ganley A.R.D."/>
            <person name="David W.J."/>
        </authorList>
    </citation>
    <scope>NUCLEOTIDE SEQUENCE [LARGE SCALE GENOMIC DNA]</scope>
    <source>
        <strain evidence="4">albino</strain>
    </source>
</reference>
<proteinExistence type="predicted"/>
<evidence type="ECO:0000313" key="4">
    <source>
        <dbReference type="Proteomes" id="UP000316270"/>
    </source>
</evidence>